<feature type="domain" description="Antistasin-like" evidence="3">
    <location>
        <begin position="622"/>
        <end position="650"/>
    </location>
</feature>
<feature type="domain" description="BPTI/Kunitz inhibitor" evidence="2">
    <location>
        <begin position="150"/>
        <end position="200"/>
    </location>
</feature>
<dbReference type="PROSITE" id="PS00280">
    <property type="entry name" value="BPTI_KUNITZ_1"/>
    <property type="match status" value="3"/>
</dbReference>
<dbReference type="SUPFAM" id="SSF57362">
    <property type="entry name" value="BPTI-like"/>
    <property type="match status" value="3"/>
</dbReference>
<feature type="domain" description="BPTI/Kunitz inhibitor" evidence="2">
    <location>
        <begin position="310"/>
        <end position="360"/>
    </location>
</feature>
<organism evidence="4 5">
    <name type="scientific">Clavelina lepadiformis</name>
    <name type="common">Light-bulb sea squirt</name>
    <name type="synonym">Ascidia lepadiformis</name>
    <dbReference type="NCBI Taxonomy" id="159417"/>
    <lineage>
        <taxon>Eukaryota</taxon>
        <taxon>Metazoa</taxon>
        <taxon>Chordata</taxon>
        <taxon>Tunicata</taxon>
        <taxon>Ascidiacea</taxon>
        <taxon>Aplousobranchia</taxon>
        <taxon>Clavelinidae</taxon>
        <taxon>Clavelina</taxon>
    </lineage>
</organism>
<sequence length="657" mass="71302">MHRPFCICFLLAIVAGLATSTIDTKAKVMALRDALDSVLNDNEQQFEARADSPVACTFHACTAEILGCAKLEVDERGCKLCKCADEGVVIEQPTPCTYHSCTAEMLKCAGSLAKDENGCEKCECAAFDEDFGVELPAEPLAESTVDKGRCMLKPDAGPCRGKHQRYYFDRSANSCQKFIYGGCHGNNNNFQTLEECNEVCSKRKRSQEPSKEIACPYHDCTAEKLGCLGELAKNENGCPLCKCKDEGVVIEQPTPCTYHSCTAEMLKCAGSLVKDENGCEKCECAAFDEDFGVELPAEPLAESTVDKGRCMLKPDAGPCRGKHQRYYFDRSANSCQKFIYGGCHGNNNNFQTYEECNVACVKGTVKAQEPQDPVPCLLHGCTAKILNCPGELALNENGCELCECAGIVVEQPTACQYHACTAKMLGCSGSLAKDEKGCELCACADLDQAFGVPFPEKKATAETNIDKGTCMLSPQKGPCRGKHIRYYFDRSMNVCQKFNYGGCHGNGNNFETYEDCVAACKIKDVKPYAPEPPVENLVPCPYHACTAEMLGCTFGLAKNDNECELCKCEGEGDVIVEPEFPCPYHSCTAEMLGCSGELAKNENGCKLCECADEVVEEPLVPCPAHVCTAEMLGCVSGLVKNENGCELCECEGKLAWN</sequence>
<dbReference type="Proteomes" id="UP001642483">
    <property type="component" value="Unassembled WGS sequence"/>
</dbReference>
<dbReference type="Pfam" id="PF02822">
    <property type="entry name" value="Antistasin"/>
    <property type="match status" value="1"/>
</dbReference>
<keyword evidence="1" id="KW-0732">Signal</keyword>
<evidence type="ECO:0000313" key="5">
    <source>
        <dbReference type="Proteomes" id="UP001642483"/>
    </source>
</evidence>
<dbReference type="InterPro" id="IPR036880">
    <property type="entry name" value="Kunitz_BPTI_sf"/>
</dbReference>
<protein>
    <submittedName>
        <fullName evidence="4">Uncharacterized protein</fullName>
    </submittedName>
</protein>
<dbReference type="InterPro" id="IPR004094">
    <property type="entry name" value="Antistasin-like"/>
</dbReference>
<evidence type="ECO:0000256" key="1">
    <source>
        <dbReference type="SAM" id="SignalP"/>
    </source>
</evidence>
<reference evidence="4 5" key="1">
    <citation type="submission" date="2024-02" db="EMBL/GenBank/DDBJ databases">
        <authorList>
            <person name="Daric V."/>
            <person name="Darras S."/>
        </authorList>
    </citation>
    <scope>NUCLEOTIDE SEQUENCE [LARGE SCALE GENOMIC DNA]</scope>
</reference>
<evidence type="ECO:0000259" key="3">
    <source>
        <dbReference type="PROSITE" id="PS51252"/>
    </source>
</evidence>
<evidence type="ECO:0000259" key="2">
    <source>
        <dbReference type="PROSITE" id="PS50279"/>
    </source>
</evidence>
<dbReference type="CDD" id="cd00109">
    <property type="entry name" value="Kunitz-type"/>
    <property type="match status" value="3"/>
</dbReference>
<dbReference type="PANTHER" id="PTHR46750:SF1">
    <property type="entry name" value="KUNITZ-TYPE PROTEASE INHIBITOR 1"/>
    <property type="match status" value="1"/>
</dbReference>
<dbReference type="SMART" id="SM00131">
    <property type="entry name" value="KU"/>
    <property type="match status" value="3"/>
</dbReference>
<keyword evidence="5" id="KW-1185">Reference proteome</keyword>
<name>A0ABP0GCQ5_CLALP</name>
<proteinExistence type="predicted"/>
<dbReference type="InterPro" id="IPR002223">
    <property type="entry name" value="Kunitz_BPTI"/>
</dbReference>
<dbReference type="InterPro" id="IPR020901">
    <property type="entry name" value="Prtase_inh_Kunz-CS"/>
</dbReference>
<dbReference type="EMBL" id="CAWYQH010000108">
    <property type="protein sequence ID" value="CAK8689574.1"/>
    <property type="molecule type" value="Genomic_DNA"/>
</dbReference>
<dbReference type="PANTHER" id="PTHR46750">
    <property type="entry name" value="KUNITZ-TYPE PROTEASE INHIBITOR 1"/>
    <property type="match status" value="1"/>
</dbReference>
<evidence type="ECO:0000313" key="4">
    <source>
        <dbReference type="EMBL" id="CAK8689574.1"/>
    </source>
</evidence>
<dbReference type="PROSITE" id="PS51252">
    <property type="entry name" value="ANTISTASIN"/>
    <property type="match status" value="1"/>
</dbReference>
<comment type="caution">
    <text evidence="4">The sequence shown here is derived from an EMBL/GenBank/DDBJ whole genome shotgun (WGS) entry which is preliminary data.</text>
</comment>
<dbReference type="PROSITE" id="PS50279">
    <property type="entry name" value="BPTI_KUNITZ_2"/>
    <property type="match status" value="3"/>
</dbReference>
<dbReference type="Gene3D" id="4.10.410.10">
    <property type="entry name" value="Pancreatic trypsin inhibitor Kunitz domain"/>
    <property type="match status" value="3"/>
</dbReference>
<feature type="signal peptide" evidence="1">
    <location>
        <begin position="1"/>
        <end position="20"/>
    </location>
</feature>
<dbReference type="Pfam" id="PF00014">
    <property type="entry name" value="Kunitz_BPTI"/>
    <property type="match status" value="3"/>
</dbReference>
<dbReference type="PRINTS" id="PR00759">
    <property type="entry name" value="BASICPTASE"/>
</dbReference>
<accession>A0ABP0GCQ5</accession>
<feature type="chain" id="PRO_5046572865" evidence="1">
    <location>
        <begin position="21"/>
        <end position="657"/>
    </location>
</feature>
<gene>
    <name evidence="4" type="ORF">CVLEPA_LOCUS21560</name>
</gene>
<feature type="domain" description="BPTI/Kunitz inhibitor" evidence="2">
    <location>
        <begin position="470"/>
        <end position="520"/>
    </location>
</feature>
<dbReference type="Gene3D" id="2.10.22.10">
    <property type="entry name" value="Antistasin, domain 1"/>
    <property type="match status" value="1"/>
</dbReference>